<dbReference type="HOGENOM" id="CLU_3041017_0_0_11"/>
<gene>
    <name evidence="1" type="ordered locus">Bfae_16930</name>
</gene>
<dbReference type="OrthoDB" id="4794291at2"/>
<organism evidence="1 2">
    <name type="scientific">Brachybacterium faecium (strain ATCC 43885 / DSM 4810 / JCM 11609 / LMG 19847 / NBRC 14762 / NCIMB 9860 / 6-10)</name>
    <dbReference type="NCBI Taxonomy" id="446465"/>
    <lineage>
        <taxon>Bacteria</taxon>
        <taxon>Bacillati</taxon>
        <taxon>Actinomycetota</taxon>
        <taxon>Actinomycetes</taxon>
        <taxon>Micrococcales</taxon>
        <taxon>Dermabacteraceae</taxon>
        <taxon>Brachybacterium</taxon>
    </lineage>
</organism>
<name>C7MD57_BRAFD</name>
<dbReference type="AlphaFoldDB" id="C7MD57"/>
<dbReference type="KEGG" id="bfa:Bfae_16930"/>
<dbReference type="PATRIC" id="fig|446465.5.peg.1678"/>
<evidence type="ECO:0000313" key="1">
    <source>
        <dbReference type="EMBL" id="ACU85514.1"/>
    </source>
</evidence>
<proteinExistence type="predicted"/>
<dbReference type="Proteomes" id="UP000001919">
    <property type="component" value="Chromosome"/>
</dbReference>
<keyword evidence="2" id="KW-1185">Reference proteome</keyword>
<evidence type="ECO:0000313" key="2">
    <source>
        <dbReference type="Proteomes" id="UP000001919"/>
    </source>
</evidence>
<dbReference type="EMBL" id="CP001643">
    <property type="protein sequence ID" value="ACU85514.1"/>
    <property type="molecule type" value="Genomic_DNA"/>
</dbReference>
<sequence>MNRLEQLRLQWATELEKIDDGYADALEDGKDPVRMAQLEGMIAAYQQIIRDAAR</sequence>
<protein>
    <submittedName>
        <fullName evidence="1">Uncharacterized protein</fullName>
    </submittedName>
</protein>
<reference evidence="1 2" key="1">
    <citation type="journal article" date="2009" name="Stand. Genomic Sci.">
        <title>Complete genome sequence of Brachybacterium faecium type strain (Schefferle 6-10).</title>
        <authorList>
            <person name="Lapidus A."/>
            <person name="Pukall R."/>
            <person name="Labuttii K."/>
            <person name="Copeland A."/>
            <person name="Del Rio T.G."/>
            <person name="Nolan M."/>
            <person name="Chen F."/>
            <person name="Lucas S."/>
            <person name="Tice H."/>
            <person name="Cheng J.F."/>
            <person name="Bruce D."/>
            <person name="Goodwin L."/>
            <person name="Pitluck S."/>
            <person name="Rohde M."/>
            <person name="Goker M."/>
            <person name="Pati A."/>
            <person name="Ivanova N."/>
            <person name="Mavrommatis K."/>
            <person name="Chen A."/>
            <person name="Palaniappan K."/>
            <person name="D'haeseleer P."/>
            <person name="Chain P."/>
            <person name="Bristow J."/>
            <person name="Eisen J.A."/>
            <person name="Markowitz V."/>
            <person name="Hugenholtz P."/>
            <person name="Kyrpides N.C."/>
            <person name="Klenk H.P."/>
        </authorList>
    </citation>
    <scope>NUCLEOTIDE SEQUENCE [LARGE SCALE GENOMIC DNA]</scope>
    <source>
        <strain evidence="2">ATCC 43885 / DSM 4810 / JCM 11609 / LMG 19847 / NBRC 14762 / NCIMB 9860 / 6-10</strain>
    </source>
</reference>
<dbReference type="STRING" id="446465.Bfae_16930"/>
<accession>C7MD57</accession>